<reference evidence="1 2" key="1">
    <citation type="journal article" date="2011" name="Cell">
        <title>The monarch butterfly genome yields insights into long-distance migration.</title>
        <authorList>
            <person name="Zhan S."/>
            <person name="Merlin C."/>
            <person name="Boore J.L."/>
            <person name="Reppert S.M."/>
        </authorList>
    </citation>
    <scope>NUCLEOTIDE SEQUENCE [LARGE SCALE GENOMIC DNA]</scope>
    <source>
        <strain evidence="1">F-2</strain>
    </source>
</reference>
<dbReference type="KEGG" id="dpl:KGM_209555"/>
<dbReference type="PANTHER" id="PTHR21398:SF4">
    <property type="entry name" value="AGAP002980-PA"/>
    <property type="match status" value="1"/>
</dbReference>
<evidence type="ECO:0000313" key="1">
    <source>
        <dbReference type="EMBL" id="OWR53526.1"/>
    </source>
</evidence>
<sequence>MAIPTPDKGIIVNWAIQTNFQLPWNRSQIPVDIFEANSGYVGTARKKRDLDLQYRNNAKLYHFYKAIEDIVTGFGHNGRGCVLRTLCQLGAEPLHTTGEDDLLHEIATYVLNPLNDIEDGVSEESMPYIEALQHGRQRKNCIKIYDNCSLSLIDLFTMLH</sequence>
<keyword evidence="2" id="KW-1185">Reference proteome</keyword>
<dbReference type="PANTHER" id="PTHR21398">
    <property type="entry name" value="AGAP007094-PA"/>
    <property type="match status" value="1"/>
</dbReference>
<dbReference type="eggNOG" id="KOG0785">
    <property type="taxonomic scope" value="Eukaryota"/>
</dbReference>
<proteinExistence type="predicted"/>
<protein>
    <submittedName>
        <fullName evidence="1">Uncharacterized protein</fullName>
    </submittedName>
</protein>
<dbReference type="InParanoid" id="A0A212FIH3"/>
<dbReference type="AlphaFoldDB" id="A0A212FIH3"/>
<evidence type="ECO:0000313" key="2">
    <source>
        <dbReference type="Proteomes" id="UP000007151"/>
    </source>
</evidence>
<dbReference type="Pfam" id="PF07841">
    <property type="entry name" value="DM4_12"/>
    <property type="match status" value="1"/>
</dbReference>
<dbReference type="EMBL" id="AGBW02008386">
    <property type="protein sequence ID" value="OWR53526.1"/>
    <property type="molecule type" value="Genomic_DNA"/>
</dbReference>
<name>A0A212FIH3_DANPL</name>
<dbReference type="Proteomes" id="UP000007151">
    <property type="component" value="Unassembled WGS sequence"/>
</dbReference>
<dbReference type="SMART" id="SM00718">
    <property type="entry name" value="DM4_12"/>
    <property type="match status" value="1"/>
</dbReference>
<organism evidence="1 2">
    <name type="scientific">Danaus plexippus plexippus</name>
    <dbReference type="NCBI Taxonomy" id="278856"/>
    <lineage>
        <taxon>Eukaryota</taxon>
        <taxon>Metazoa</taxon>
        <taxon>Ecdysozoa</taxon>
        <taxon>Arthropoda</taxon>
        <taxon>Hexapoda</taxon>
        <taxon>Insecta</taxon>
        <taxon>Pterygota</taxon>
        <taxon>Neoptera</taxon>
        <taxon>Endopterygota</taxon>
        <taxon>Lepidoptera</taxon>
        <taxon>Glossata</taxon>
        <taxon>Ditrysia</taxon>
        <taxon>Papilionoidea</taxon>
        <taxon>Nymphalidae</taxon>
        <taxon>Danainae</taxon>
        <taxon>Danaini</taxon>
        <taxon>Danaina</taxon>
        <taxon>Danaus</taxon>
        <taxon>Danaus</taxon>
    </lineage>
</organism>
<gene>
    <name evidence="1" type="ORF">KGM_209555</name>
</gene>
<dbReference type="InterPro" id="IPR006631">
    <property type="entry name" value="DM4_12"/>
</dbReference>
<comment type="caution">
    <text evidence="1">The sequence shown here is derived from an EMBL/GenBank/DDBJ whole genome shotgun (WGS) entry which is preliminary data.</text>
</comment>
<accession>A0A212FIH3</accession>